<protein>
    <recommendedName>
        <fullName evidence="4">Lipoprotein</fullName>
    </recommendedName>
</protein>
<evidence type="ECO:0000313" key="2">
    <source>
        <dbReference type="EMBL" id="MCB5409885.1"/>
    </source>
</evidence>
<organism evidence="2 3">
    <name type="scientific">Pseudogemmobacter faecipullorum</name>
    <dbReference type="NCBI Taxonomy" id="2755041"/>
    <lineage>
        <taxon>Bacteria</taxon>
        <taxon>Pseudomonadati</taxon>
        <taxon>Pseudomonadota</taxon>
        <taxon>Alphaproteobacteria</taxon>
        <taxon>Rhodobacterales</taxon>
        <taxon>Paracoccaceae</taxon>
        <taxon>Pseudogemmobacter</taxon>
    </lineage>
</organism>
<proteinExistence type="predicted"/>
<dbReference type="EMBL" id="JACDXX010000005">
    <property type="protein sequence ID" value="MCB5409885.1"/>
    <property type="molecule type" value="Genomic_DNA"/>
</dbReference>
<evidence type="ECO:0008006" key="4">
    <source>
        <dbReference type="Google" id="ProtNLM"/>
    </source>
</evidence>
<name>A0ABS8CKI3_9RHOB</name>
<keyword evidence="3" id="KW-1185">Reference proteome</keyword>
<reference evidence="2 3" key="1">
    <citation type="submission" date="2020-07" db="EMBL/GenBank/DDBJ databases">
        <title>Pseudogemmobacter sp. nov., isolated from poultry manure in Taiwan.</title>
        <authorList>
            <person name="Lin S.-Y."/>
            <person name="Tang Y.-S."/>
            <person name="Young C.-C."/>
        </authorList>
    </citation>
    <scope>NUCLEOTIDE SEQUENCE [LARGE SCALE GENOMIC DNA]</scope>
    <source>
        <strain evidence="2 3">CC-YST710</strain>
    </source>
</reference>
<evidence type="ECO:0000313" key="3">
    <source>
        <dbReference type="Proteomes" id="UP001198571"/>
    </source>
</evidence>
<dbReference type="PROSITE" id="PS51257">
    <property type="entry name" value="PROKAR_LIPOPROTEIN"/>
    <property type="match status" value="1"/>
</dbReference>
<comment type="caution">
    <text evidence="2">The sequence shown here is derived from an EMBL/GenBank/DDBJ whole genome shotgun (WGS) entry which is preliminary data.</text>
</comment>
<keyword evidence="1" id="KW-0732">Signal</keyword>
<evidence type="ECO:0000256" key="1">
    <source>
        <dbReference type="SAM" id="SignalP"/>
    </source>
</evidence>
<dbReference type="Proteomes" id="UP001198571">
    <property type="component" value="Unassembled WGS sequence"/>
</dbReference>
<gene>
    <name evidence="2" type="ORF">H0485_07710</name>
</gene>
<dbReference type="RefSeq" id="WP_226934785.1">
    <property type="nucleotide sequence ID" value="NZ_JACDXX010000005.1"/>
</dbReference>
<feature type="chain" id="PRO_5046938385" description="Lipoprotein" evidence="1">
    <location>
        <begin position="22"/>
        <end position="46"/>
    </location>
</feature>
<sequence length="46" mass="4951">MSSTLRIVMALAVVGTMAACAKKTEEAVVYIDEPVSVEPVYTGKYK</sequence>
<accession>A0ABS8CKI3</accession>
<feature type="signal peptide" evidence="1">
    <location>
        <begin position="1"/>
        <end position="21"/>
    </location>
</feature>